<name>A0A0R1XDK6_9LACO</name>
<dbReference type="Proteomes" id="UP000051412">
    <property type="component" value="Unassembled WGS sequence"/>
</dbReference>
<dbReference type="STRING" id="1423782.FD32_GL001740"/>
<dbReference type="EMBL" id="AZGM01000044">
    <property type="protein sequence ID" value="KRM28247.1"/>
    <property type="molecule type" value="Genomic_DNA"/>
</dbReference>
<dbReference type="Gene3D" id="3.40.50.2000">
    <property type="entry name" value="Glycogen Phosphorylase B"/>
    <property type="match status" value="3"/>
</dbReference>
<evidence type="ECO:0000313" key="2">
    <source>
        <dbReference type="EMBL" id="KRM28247.1"/>
    </source>
</evidence>
<gene>
    <name evidence="2" type="ORF">FD32_GL001740</name>
</gene>
<organism evidence="2 3">
    <name type="scientific">Limosilactobacillus panis DSM 6035</name>
    <dbReference type="NCBI Taxonomy" id="1423782"/>
    <lineage>
        <taxon>Bacteria</taxon>
        <taxon>Bacillati</taxon>
        <taxon>Bacillota</taxon>
        <taxon>Bacilli</taxon>
        <taxon>Lactobacillales</taxon>
        <taxon>Lactobacillaceae</taxon>
        <taxon>Limosilactobacillus</taxon>
    </lineage>
</organism>
<dbReference type="InterPro" id="IPR001296">
    <property type="entry name" value="Glyco_trans_1"/>
</dbReference>
<keyword evidence="3" id="KW-1185">Reference proteome</keyword>
<evidence type="ECO:0000259" key="1">
    <source>
        <dbReference type="Pfam" id="PF00534"/>
    </source>
</evidence>
<accession>A0A0R1XDK6</accession>
<dbReference type="GO" id="GO:0016757">
    <property type="term" value="F:glycosyltransferase activity"/>
    <property type="evidence" value="ECO:0007669"/>
    <property type="project" value="InterPro"/>
</dbReference>
<comment type="caution">
    <text evidence="2">The sequence shown here is derived from an EMBL/GenBank/DDBJ whole genome shotgun (WGS) entry which is preliminary data.</text>
</comment>
<reference evidence="2 3" key="1">
    <citation type="journal article" date="2015" name="Genome Announc.">
        <title>Expanding the biotechnology potential of lactobacilli through comparative genomics of 213 strains and associated genera.</title>
        <authorList>
            <person name="Sun Z."/>
            <person name="Harris H.M."/>
            <person name="McCann A."/>
            <person name="Guo C."/>
            <person name="Argimon S."/>
            <person name="Zhang W."/>
            <person name="Yang X."/>
            <person name="Jeffery I.B."/>
            <person name="Cooney J.C."/>
            <person name="Kagawa T.F."/>
            <person name="Liu W."/>
            <person name="Song Y."/>
            <person name="Salvetti E."/>
            <person name="Wrobel A."/>
            <person name="Rasinkangas P."/>
            <person name="Parkhill J."/>
            <person name="Rea M.C."/>
            <person name="O'Sullivan O."/>
            <person name="Ritari J."/>
            <person name="Douillard F.P."/>
            <person name="Paul Ross R."/>
            <person name="Yang R."/>
            <person name="Briner A.E."/>
            <person name="Felis G.E."/>
            <person name="de Vos W.M."/>
            <person name="Barrangou R."/>
            <person name="Klaenhammer T.R."/>
            <person name="Caufield P.W."/>
            <person name="Cui Y."/>
            <person name="Zhang H."/>
            <person name="O'Toole P.W."/>
        </authorList>
    </citation>
    <scope>NUCLEOTIDE SEQUENCE [LARGE SCALE GENOMIC DNA]</scope>
    <source>
        <strain evidence="2 3">DSM 6035</strain>
    </source>
</reference>
<evidence type="ECO:0000313" key="3">
    <source>
        <dbReference type="Proteomes" id="UP000051412"/>
    </source>
</evidence>
<feature type="domain" description="Glycosyl transferase family 1" evidence="1">
    <location>
        <begin position="329"/>
        <end position="486"/>
    </location>
</feature>
<sequence length="513" mass="58918">MLFFLNDGIQTNMSGIEHAQIQRLHLFEHFKEPAKIVTRQYSNELHMVTNAAGIKDENFVNMYDFFQDAREVPTKDVTIKNIQIDSSWRRQADGINYNYYRNGHRIMYIRRRNDDKKHIINLQYFDHFGKLLKVTWYDNRGFISVEHLYDWSNKVTTENYFTPAGKLALQVNNQTDKRGKDSKSFHLFDFRGHDYQFNGFDALTAFFLDQLVTDKEICGDGPVGLVTDRVYEIGWSVLHMKHRVPRYMQLHNDHVNDNNNILHSALNFNYEWGLNHLTDLDGVIALTPQQQDDVKARYAKTGVPVFRVPGPIVTSDILNRPHVPFEKRHKHEVVTVARLSPEKQQEHLIAAWPKVLKAVPDAQLNLWGYANDNYDKKLRKQVKGLGLESSVHFKGYTNDVADVDDHAQLMVLPSRVEGLPLTLVEAAAHGLPAIANDIKYGPSDVIIDGQDGLLTKNGDIDGLAKAIISLLTDQDRLAKMSANAYKDCKLYSEPSVMKLWQKILDNMNEKEAK</sequence>
<dbReference type="PATRIC" id="fig|1423782.4.peg.1814"/>
<dbReference type="AlphaFoldDB" id="A0A0R1XDK6"/>
<dbReference type="SUPFAM" id="SSF53756">
    <property type="entry name" value="UDP-Glycosyltransferase/glycogen phosphorylase"/>
    <property type="match status" value="1"/>
</dbReference>
<proteinExistence type="predicted"/>
<dbReference type="OrthoDB" id="570545at2"/>
<dbReference type="RefSeq" id="WP_047768670.1">
    <property type="nucleotide sequence ID" value="NZ_AZGM01000044.1"/>
</dbReference>
<dbReference type="Pfam" id="PF00534">
    <property type="entry name" value="Glycos_transf_1"/>
    <property type="match status" value="1"/>
</dbReference>
<dbReference type="PANTHER" id="PTHR12526">
    <property type="entry name" value="GLYCOSYLTRANSFERASE"/>
    <property type="match status" value="1"/>
</dbReference>
<dbReference type="PANTHER" id="PTHR12526:SF630">
    <property type="entry name" value="GLYCOSYLTRANSFERASE"/>
    <property type="match status" value="1"/>
</dbReference>
<keyword evidence="2" id="KW-0808">Transferase</keyword>
<protein>
    <submittedName>
        <fullName evidence="2">Glycosyltransferase</fullName>
    </submittedName>
</protein>